<sequence>MEQEKFDLWCIVELFGHSRISGKCTEQNVAGTNMLRVDVPKTSRQQGFTRFLSAGAIYAINPVTEEVAKHVAENLQIDPISVWEISHLVDQRLKALEDDREIEI</sequence>
<name>A0A5C6K5G0_PARDI</name>
<gene>
    <name evidence="1" type="ORF">FSA05_22520</name>
</gene>
<organism evidence="1 2">
    <name type="scientific">Parabacteroides distasonis</name>
    <dbReference type="NCBI Taxonomy" id="823"/>
    <lineage>
        <taxon>Bacteria</taxon>
        <taxon>Pseudomonadati</taxon>
        <taxon>Bacteroidota</taxon>
        <taxon>Bacteroidia</taxon>
        <taxon>Bacteroidales</taxon>
        <taxon>Tannerellaceae</taxon>
        <taxon>Parabacteroides</taxon>
    </lineage>
</organism>
<accession>A0A5C6K5G0</accession>
<evidence type="ECO:0000313" key="1">
    <source>
        <dbReference type="EMBL" id="TWV57733.1"/>
    </source>
</evidence>
<reference evidence="1 2" key="1">
    <citation type="submission" date="2019-07" db="EMBL/GenBank/DDBJ databases">
        <title>Genome sequencing of Parabacteroides distasonis iSURF_7.</title>
        <authorList>
            <person name="Degefu H.N."/>
            <person name="Ruoff K.L."/>
            <person name="Price C.E."/>
            <person name="Valls R.A."/>
            <person name="O'Toole G.A."/>
        </authorList>
    </citation>
    <scope>NUCLEOTIDE SEQUENCE [LARGE SCALE GENOMIC DNA]</scope>
    <source>
        <strain evidence="1 2">CFPLTA003_1B</strain>
    </source>
</reference>
<protein>
    <submittedName>
        <fullName evidence="1">Uncharacterized protein</fullName>
    </submittedName>
</protein>
<dbReference type="EMBL" id="VOHW01000025">
    <property type="protein sequence ID" value="TWV57733.1"/>
    <property type="molecule type" value="Genomic_DNA"/>
</dbReference>
<dbReference type="RefSeq" id="WP_146376240.1">
    <property type="nucleotide sequence ID" value="NZ_DAWENJ010000110.1"/>
</dbReference>
<dbReference type="Proteomes" id="UP000315827">
    <property type="component" value="Unassembled WGS sequence"/>
</dbReference>
<proteinExistence type="predicted"/>
<comment type="caution">
    <text evidence="1">The sequence shown here is derived from an EMBL/GenBank/DDBJ whole genome shotgun (WGS) entry which is preliminary data.</text>
</comment>
<dbReference type="AlphaFoldDB" id="A0A5C6K5G0"/>
<evidence type="ECO:0000313" key="2">
    <source>
        <dbReference type="Proteomes" id="UP000315827"/>
    </source>
</evidence>